<reference evidence="6 7" key="1">
    <citation type="submission" date="2019-03" db="EMBL/GenBank/DDBJ databases">
        <title>Ruegeria lutea sp. nov., a novel strain, isolated from marine sediment, the Masan Bay, South Korea.</title>
        <authorList>
            <person name="Kim J."/>
            <person name="Kim D.-Y."/>
            <person name="Lee S.-S."/>
        </authorList>
    </citation>
    <scope>NUCLEOTIDE SEQUENCE [LARGE SCALE GENOMIC DNA]</scope>
    <source>
        <strain evidence="6 7">318-1</strain>
    </source>
</reference>
<dbReference type="OrthoDB" id="9811084at2"/>
<dbReference type="GO" id="GO:0000976">
    <property type="term" value="F:transcription cis-regulatory region binding"/>
    <property type="evidence" value="ECO:0007669"/>
    <property type="project" value="TreeGrafter"/>
</dbReference>
<name>A0A4R5UX26_9RHOB</name>
<keyword evidence="3" id="KW-0804">Transcription</keyword>
<dbReference type="AlphaFoldDB" id="A0A4R5UX26"/>
<feature type="DNA-binding region" description="H-T-H motif" evidence="4">
    <location>
        <begin position="36"/>
        <end position="55"/>
    </location>
</feature>
<evidence type="ECO:0000256" key="3">
    <source>
        <dbReference type="ARBA" id="ARBA00023163"/>
    </source>
</evidence>
<evidence type="ECO:0000259" key="5">
    <source>
        <dbReference type="PROSITE" id="PS50977"/>
    </source>
</evidence>
<keyword evidence="1" id="KW-0805">Transcription regulation</keyword>
<evidence type="ECO:0000313" key="7">
    <source>
        <dbReference type="Proteomes" id="UP000295301"/>
    </source>
</evidence>
<keyword evidence="7" id="KW-1185">Reference proteome</keyword>
<dbReference type="PROSITE" id="PS50977">
    <property type="entry name" value="HTH_TETR_2"/>
    <property type="match status" value="1"/>
</dbReference>
<dbReference type="GO" id="GO:0003700">
    <property type="term" value="F:DNA-binding transcription factor activity"/>
    <property type="evidence" value="ECO:0007669"/>
    <property type="project" value="TreeGrafter"/>
</dbReference>
<feature type="domain" description="HTH tetR-type" evidence="5">
    <location>
        <begin position="13"/>
        <end position="73"/>
    </location>
</feature>
<dbReference type="InterPro" id="IPR050109">
    <property type="entry name" value="HTH-type_TetR-like_transc_reg"/>
</dbReference>
<protein>
    <submittedName>
        <fullName evidence="6">TetR family transcriptional regulator</fullName>
    </submittedName>
</protein>
<evidence type="ECO:0000256" key="1">
    <source>
        <dbReference type="ARBA" id="ARBA00023015"/>
    </source>
</evidence>
<dbReference type="Pfam" id="PF00440">
    <property type="entry name" value="TetR_N"/>
    <property type="match status" value="1"/>
</dbReference>
<evidence type="ECO:0000256" key="4">
    <source>
        <dbReference type="PROSITE-ProRule" id="PRU00335"/>
    </source>
</evidence>
<dbReference type="EMBL" id="SMUV01000071">
    <property type="protein sequence ID" value="TDK43839.1"/>
    <property type="molecule type" value="Genomic_DNA"/>
</dbReference>
<dbReference type="InterPro" id="IPR001647">
    <property type="entry name" value="HTH_TetR"/>
</dbReference>
<dbReference type="PANTHER" id="PTHR30055:SF234">
    <property type="entry name" value="HTH-TYPE TRANSCRIPTIONAL REGULATOR BETI"/>
    <property type="match status" value="1"/>
</dbReference>
<dbReference type="Proteomes" id="UP000295301">
    <property type="component" value="Unassembled WGS sequence"/>
</dbReference>
<proteinExistence type="predicted"/>
<accession>A0A4R5UX26</accession>
<evidence type="ECO:0000256" key="2">
    <source>
        <dbReference type="ARBA" id="ARBA00023125"/>
    </source>
</evidence>
<organism evidence="6 7">
    <name type="scientific">Antarcticimicrobium luteum</name>
    <dbReference type="NCBI Taxonomy" id="2547397"/>
    <lineage>
        <taxon>Bacteria</taxon>
        <taxon>Pseudomonadati</taxon>
        <taxon>Pseudomonadota</taxon>
        <taxon>Alphaproteobacteria</taxon>
        <taxon>Rhodobacterales</taxon>
        <taxon>Paracoccaceae</taxon>
        <taxon>Antarcticimicrobium</taxon>
    </lineage>
</organism>
<sequence length="206" mass="23477">MTTKRRSQSERREQTRNALIDATTELLMERGMQGAAVQEICKRAGVTTGAIQHQFGSKTGLIAEVVETLFTSFADDIPAIGEADLSLEERVARVVDHYWSIYGGERYFAVLEILLATRHDPSLMTLVSQYRSRNLSALEHRLLVEFPDVDLPPSELKATVQRMMDYLRGHALRRLYQSDATLDRQALDHARKMVLTEFEPRQKART</sequence>
<dbReference type="PRINTS" id="PR00455">
    <property type="entry name" value="HTHTETR"/>
</dbReference>
<dbReference type="PANTHER" id="PTHR30055">
    <property type="entry name" value="HTH-TYPE TRANSCRIPTIONAL REGULATOR RUTR"/>
    <property type="match status" value="1"/>
</dbReference>
<evidence type="ECO:0000313" key="6">
    <source>
        <dbReference type="EMBL" id="TDK43839.1"/>
    </source>
</evidence>
<dbReference type="InterPro" id="IPR009057">
    <property type="entry name" value="Homeodomain-like_sf"/>
</dbReference>
<gene>
    <name evidence="6" type="ORF">E1832_16325</name>
</gene>
<keyword evidence="2 4" id="KW-0238">DNA-binding</keyword>
<comment type="caution">
    <text evidence="6">The sequence shown here is derived from an EMBL/GenBank/DDBJ whole genome shotgun (WGS) entry which is preliminary data.</text>
</comment>
<dbReference type="PROSITE" id="PS50096">
    <property type="entry name" value="IQ"/>
    <property type="match status" value="1"/>
</dbReference>
<dbReference type="RefSeq" id="WP_133360837.1">
    <property type="nucleotide sequence ID" value="NZ_SMUV01000071.1"/>
</dbReference>
<dbReference type="SUPFAM" id="SSF46689">
    <property type="entry name" value="Homeodomain-like"/>
    <property type="match status" value="1"/>
</dbReference>
<dbReference type="Gene3D" id="1.10.357.10">
    <property type="entry name" value="Tetracycline Repressor, domain 2"/>
    <property type="match status" value="1"/>
</dbReference>